<organism evidence="1 2">
    <name type="scientific">Mucilaginibacter ginsenosidivorax</name>
    <dbReference type="NCBI Taxonomy" id="862126"/>
    <lineage>
        <taxon>Bacteria</taxon>
        <taxon>Pseudomonadati</taxon>
        <taxon>Bacteroidota</taxon>
        <taxon>Sphingobacteriia</taxon>
        <taxon>Sphingobacteriales</taxon>
        <taxon>Sphingobacteriaceae</taxon>
        <taxon>Mucilaginibacter</taxon>
    </lineage>
</organism>
<dbReference type="InterPro" id="IPR038712">
    <property type="entry name" value="PixA-like_sf"/>
</dbReference>
<dbReference type="Proteomes" id="UP000321362">
    <property type="component" value="Chromosome"/>
</dbReference>
<dbReference type="Gene3D" id="2.60.40.3910">
    <property type="entry name" value="Inclusion body protein"/>
    <property type="match status" value="1"/>
</dbReference>
<evidence type="ECO:0008006" key="3">
    <source>
        <dbReference type="Google" id="ProtNLM"/>
    </source>
</evidence>
<dbReference type="KEGG" id="mgk:FSB76_21160"/>
<sequence>MAISPASDSNEIVYIQIVIDTEAIIADNPTPSTNADSPTGLAHNYMYMVATRGNVFTPQSEGTADLNVKAITGDVIRWYAVSENGNFDTAVAIYKIARYDGSDDVFSTVDFNVFNRTGILPTDRTTFPITFSLQSYWFNSATILKTGTENYSISFALYRHTRDQAEPVLFGYFWWDPTLTIQF</sequence>
<evidence type="ECO:0000313" key="2">
    <source>
        <dbReference type="Proteomes" id="UP000321362"/>
    </source>
</evidence>
<dbReference type="InterPro" id="IPR021087">
    <property type="entry name" value="Uncharacterised_PixA/AidA"/>
</dbReference>
<keyword evidence="2" id="KW-1185">Reference proteome</keyword>
<reference evidence="1 2" key="1">
    <citation type="journal article" date="2013" name="J. Microbiol.">
        <title>Mucilaginibacter ginsenosidivorax sp. nov., with ginsenoside converting activity isolated from sediment.</title>
        <authorList>
            <person name="Kim J.K."/>
            <person name="Choi T.E."/>
            <person name="Liu Q.M."/>
            <person name="Park H.Y."/>
            <person name="Yi T.H."/>
            <person name="Yoon M.H."/>
            <person name="Kim S.C."/>
            <person name="Im W.T."/>
        </authorList>
    </citation>
    <scope>NUCLEOTIDE SEQUENCE [LARGE SCALE GENOMIC DNA]</scope>
    <source>
        <strain evidence="1 2">KHI28</strain>
    </source>
</reference>
<proteinExistence type="predicted"/>
<dbReference type="AlphaFoldDB" id="A0A5B8W466"/>
<dbReference type="OrthoDB" id="8705346at2"/>
<dbReference type="RefSeq" id="WP_147056858.1">
    <property type="nucleotide sequence ID" value="NZ_CP042437.1"/>
</dbReference>
<protein>
    <recommendedName>
        <fullName evidence="3">Inclusion body protein</fullName>
    </recommendedName>
</protein>
<dbReference type="EMBL" id="CP042437">
    <property type="protein sequence ID" value="QEC78329.1"/>
    <property type="molecule type" value="Genomic_DNA"/>
</dbReference>
<dbReference type="Pfam" id="PF12306">
    <property type="entry name" value="PixA"/>
    <property type="match status" value="1"/>
</dbReference>
<name>A0A5B8W466_9SPHI</name>
<gene>
    <name evidence="1" type="ORF">FSB76_21160</name>
</gene>
<accession>A0A5B8W466</accession>
<evidence type="ECO:0000313" key="1">
    <source>
        <dbReference type="EMBL" id="QEC78329.1"/>
    </source>
</evidence>